<keyword evidence="2" id="KW-1277">Toxin-antitoxin system</keyword>
<evidence type="ECO:0000313" key="7">
    <source>
        <dbReference type="Proteomes" id="UP001500192"/>
    </source>
</evidence>
<dbReference type="PANTHER" id="PTHR34139">
    <property type="entry name" value="UPF0331 PROTEIN MJ0127"/>
    <property type="match status" value="1"/>
</dbReference>
<keyword evidence="3" id="KW-0540">Nuclease</keyword>
<keyword evidence="1" id="KW-0597">Phosphoprotein</keyword>
<organism evidence="6 7">
    <name type="scientific">Amycolatopsis dongchuanensis</name>
    <dbReference type="NCBI Taxonomy" id="1070866"/>
    <lineage>
        <taxon>Bacteria</taxon>
        <taxon>Bacillati</taxon>
        <taxon>Actinomycetota</taxon>
        <taxon>Actinomycetes</taxon>
        <taxon>Pseudonocardiales</taxon>
        <taxon>Pseudonocardiaceae</taxon>
        <taxon>Amycolatopsis</taxon>
    </lineage>
</organism>
<evidence type="ECO:0000256" key="3">
    <source>
        <dbReference type="ARBA" id="ARBA00022722"/>
    </source>
</evidence>
<keyword evidence="7" id="KW-1185">Reference proteome</keyword>
<dbReference type="PANTHER" id="PTHR34139:SF1">
    <property type="entry name" value="RNASE MJ1380-RELATED"/>
    <property type="match status" value="1"/>
</dbReference>
<evidence type="ECO:0000256" key="1">
    <source>
        <dbReference type="ARBA" id="ARBA00022553"/>
    </source>
</evidence>
<evidence type="ECO:0008006" key="8">
    <source>
        <dbReference type="Google" id="ProtNLM"/>
    </source>
</evidence>
<evidence type="ECO:0000313" key="6">
    <source>
        <dbReference type="EMBL" id="GAA5158140.1"/>
    </source>
</evidence>
<gene>
    <name evidence="6" type="ORF">GCM10023214_18770</name>
</gene>
<reference evidence="7" key="1">
    <citation type="journal article" date="2019" name="Int. J. Syst. Evol. Microbiol.">
        <title>The Global Catalogue of Microorganisms (GCM) 10K type strain sequencing project: providing services to taxonomists for standard genome sequencing and annotation.</title>
        <authorList>
            <consortium name="The Broad Institute Genomics Platform"/>
            <consortium name="The Broad Institute Genome Sequencing Center for Infectious Disease"/>
            <person name="Wu L."/>
            <person name="Ma J."/>
        </authorList>
    </citation>
    <scope>NUCLEOTIDE SEQUENCE [LARGE SCALE GENOMIC DNA]</scope>
    <source>
        <strain evidence="7">JCM 18054</strain>
    </source>
</reference>
<dbReference type="Pfam" id="PF01934">
    <property type="entry name" value="HepT-like"/>
    <property type="match status" value="1"/>
</dbReference>
<keyword evidence="4" id="KW-0547">Nucleotide-binding</keyword>
<evidence type="ECO:0000256" key="4">
    <source>
        <dbReference type="ARBA" id="ARBA00022741"/>
    </source>
</evidence>
<dbReference type="EMBL" id="BAABIB010000045">
    <property type="protein sequence ID" value="GAA5158140.1"/>
    <property type="molecule type" value="Genomic_DNA"/>
</dbReference>
<keyword evidence="5" id="KW-0378">Hydrolase</keyword>
<sequence length="74" mass="8295">MAPEVQAANSDVPWRAIVGMRNRITHGYFDMDLNALWRVLTVDLPAVLPRIEQILADSTPALDDGSDRDTTHHQ</sequence>
<dbReference type="InterPro" id="IPR051813">
    <property type="entry name" value="HepT_RNase_toxin"/>
</dbReference>
<protein>
    <recommendedName>
        <fullName evidence="8">DUF86 domain-containing protein</fullName>
    </recommendedName>
</protein>
<evidence type="ECO:0000256" key="2">
    <source>
        <dbReference type="ARBA" id="ARBA00022649"/>
    </source>
</evidence>
<comment type="caution">
    <text evidence="6">The sequence shown here is derived from an EMBL/GenBank/DDBJ whole genome shotgun (WGS) entry which is preliminary data.</text>
</comment>
<evidence type="ECO:0000256" key="5">
    <source>
        <dbReference type="ARBA" id="ARBA00022801"/>
    </source>
</evidence>
<dbReference type="Proteomes" id="UP001500192">
    <property type="component" value="Unassembled WGS sequence"/>
</dbReference>
<name>A0ABP9QC23_9PSEU</name>
<proteinExistence type="predicted"/>
<accession>A0ABP9QC23</accession>
<dbReference type="InterPro" id="IPR008201">
    <property type="entry name" value="HepT-like"/>
</dbReference>